<feature type="region of interest" description="Disordered" evidence="1">
    <location>
        <begin position="255"/>
        <end position="276"/>
    </location>
</feature>
<name>A0A9R1ADZ4_TRITD</name>
<dbReference type="Proteomes" id="UP000324705">
    <property type="component" value="Chromosome 5A"/>
</dbReference>
<gene>
    <name evidence="2" type="ORF">TRITD_5Av1G247960</name>
</gene>
<dbReference type="Gramene" id="TRITD5Av1G247960.1">
    <property type="protein sequence ID" value="TRITD5Av1G247960.1"/>
    <property type="gene ID" value="TRITD5Av1G247960"/>
</dbReference>
<accession>A0A9R1ADZ4</accession>
<dbReference type="PANTHER" id="PTHR39741:SF2">
    <property type="entry name" value="F-BOX DOMAIN-CONTAINING PROTEIN"/>
    <property type="match status" value="1"/>
</dbReference>
<dbReference type="InterPro" id="IPR055336">
    <property type="entry name" value="At4g00755-like"/>
</dbReference>
<protein>
    <submittedName>
        <fullName evidence="2">Uncharacterized protein</fullName>
    </submittedName>
</protein>
<dbReference type="PANTHER" id="PTHR39741">
    <property type="entry name" value="F-BOX DOMAIN CONTAINING PROTEIN, EXPRESSED"/>
    <property type="match status" value="1"/>
</dbReference>
<proteinExistence type="predicted"/>
<dbReference type="EMBL" id="LT934119">
    <property type="protein sequence ID" value="VAI25345.1"/>
    <property type="molecule type" value="Genomic_DNA"/>
</dbReference>
<evidence type="ECO:0000313" key="3">
    <source>
        <dbReference type="Proteomes" id="UP000324705"/>
    </source>
</evidence>
<evidence type="ECO:0000256" key="1">
    <source>
        <dbReference type="SAM" id="MobiDB-lite"/>
    </source>
</evidence>
<sequence length="276" mass="30694">MIDYIAFCFKLPAFFQIGHPIYSSKMVRFRMGHCKLPRPSESFITDDDDNQAVIADENYIWTYTSPEFFMLQENKLQTFKLPHPALCIGGVVKIELLGRVQKQATDDRYYICVCHAQVVGRSLSPVFMVDINDSAGYSILKHLPEAKNLSVEEVMQDSASDSQEWKDALASYRETGHLATALMNVLHEGAAHPAQDAQGDAPHFPHGAALLQEIQAMQGDANLMQQLQVDAQLLYLLQDGVLQLQDDVLQDEDGLQAMDEDDDADGGGVSDNDPFA</sequence>
<dbReference type="AlphaFoldDB" id="A0A9R1ADZ4"/>
<evidence type="ECO:0000313" key="2">
    <source>
        <dbReference type="EMBL" id="VAI25345.1"/>
    </source>
</evidence>
<feature type="compositionally biased region" description="Acidic residues" evidence="1">
    <location>
        <begin position="255"/>
        <end position="265"/>
    </location>
</feature>
<reference evidence="2 3" key="1">
    <citation type="submission" date="2017-09" db="EMBL/GenBank/DDBJ databases">
        <authorList>
            <consortium name="International Durum Wheat Genome Sequencing Consortium (IDWGSC)"/>
            <person name="Milanesi L."/>
        </authorList>
    </citation>
    <scope>NUCLEOTIDE SEQUENCE [LARGE SCALE GENOMIC DNA]</scope>
    <source>
        <strain evidence="3">cv. Svevo</strain>
    </source>
</reference>
<keyword evidence="3" id="KW-1185">Reference proteome</keyword>
<organism evidence="2 3">
    <name type="scientific">Triticum turgidum subsp. durum</name>
    <name type="common">Durum wheat</name>
    <name type="synonym">Triticum durum</name>
    <dbReference type="NCBI Taxonomy" id="4567"/>
    <lineage>
        <taxon>Eukaryota</taxon>
        <taxon>Viridiplantae</taxon>
        <taxon>Streptophyta</taxon>
        <taxon>Embryophyta</taxon>
        <taxon>Tracheophyta</taxon>
        <taxon>Spermatophyta</taxon>
        <taxon>Magnoliopsida</taxon>
        <taxon>Liliopsida</taxon>
        <taxon>Poales</taxon>
        <taxon>Poaceae</taxon>
        <taxon>BOP clade</taxon>
        <taxon>Pooideae</taxon>
        <taxon>Triticodae</taxon>
        <taxon>Triticeae</taxon>
        <taxon>Triticinae</taxon>
        <taxon>Triticum</taxon>
    </lineage>
</organism>